<evidence type="ECO:0000313" key="3">
    <source>
        <dbReference type="Proteomes" id="UP001221898"/>
    </source>
</evidence>
<accession>A0AAD7RAB5</accession>
<organism evidence="2 3">
    <name type="scientific">Aldrovandia affinis</name>
    <dbReference type="NCBI Taxonomy" id="143900"/>
    <lineage>
        <taxon>Eukaryota</taxon>
        <taxon>Metazoa</taxon>
        <taxon>Chordata</taxon>
        <taxon>Craniata</taxon>
        <taxon>Vertebrata</taxon>
        <taxon>Euteleostomi</taxon>
        <taxon>Actinopterygii</taxon>
        <taxon>Neopterygii</taxon>
        <taxon>Teleostei</taxon>
        <taxon>Notacanthiformes</taxon>
        <taxon>Halosauridae</taxon>
        <taxon>Aldrovandia</taxon>
    </lineage>
</organism>
<dbReference type="EMBL" id="JAINUG010000400">
    <property type="protein sequence ID" value="KAJ8372462.1"/>
    <property type="molecule type" value="Genomic_DNA"/>
</dbReference>
<dbReference type="Proteomes" id="UP001221898">
    <property type="component" value="Unassembled WGS sequence"/>
</dbReference>
<sequence length="230" mass="23767">MSRVESGMGPPSLPAQHQVDPRHSSAPKNPAGAAPPYDGDTPQGPPAQNRKWGRLGHSVARETTSTNGEGGEGRALVSEIDLDNEVLNIFVLLGSGPSPPAPSTGLRAPCALVFRVRPRPAQRAVGSGARAPPPPSGDVYWVRNPCAEAALPHSHLSGDLEAVEMRRTPLLLNLVGVSQALLGGILISVGGAAQPPVSGAACSPCLRGLLQLLQDLRGVKRCSDGSGYAR</sequence>
<dbReference type="AlphaFoldDB" id="A0AAD7RAB5"/>
<keyword evidence="3" id="KW-1185">Reference proteome</keyword>
<proteinExistence type="predicted"/>
<name>A0AAD7RAB5_9TELE</name>
<protein>
    <submittedName>
        <fullName evidence="2">Uncharacterized protein</fullName>
    </submittedName>
</protein>
<evidence type="ECO:0000256" key="1">
    <source>
        <dbReference type="SAM" id="MobiDB-lite"/>
    </source>
</evidence>
<feature type="region of interest" description="Disordered" evidence="1">
    <location>
        <begin position="1"/>
        <end position="52"/>
    </location>
</feature>
<reference evidence="2" key="1">
    <citation type="journal article" date="2023" name="Science">
        <title>Genome structures resolve the early diversification of teleost fishes.</title>
        <authorList>
            <person name="Parey E."/>
            <person name="Louis A."/>
            <person name="Montfort J."/>
            <person name="Bouchez O."/>
            <person name="Roques C."/>
            <person name="Iampietro C."/>
            <person name="Lluch J."/>
            <person name="Castinel A."/>
            <person name="Donnadieu C."/>
            <person name="Desvignes T."/>
            <person name="Floi Bucao C."/>
            <person name="Jouanno E."/>
            <person name="Wen M."/>
            <person name="Mejri S."/>
            <person name="Dirks R."/>
            <person name="Jansen H."/>
            <person name="Henkel C."/>
            <person name="Chen W.J."/>
            <person name="Zahm M."/>
            <person name="Cabau C."/>
            <person name="Klopp C."/>
            <person name="Thompson A.W."/>
            <person name="Robinson-Rechavi M."/>
            <person name="Braasch I."/>
            <person name="Lecointre G."/>
            <person name="Bobe J."/>
            <person name="Postlethwait J.H."/>
            <person name="Berthelot C."/>
            <person name="Roest Crollius H."/>
            <person name="Guiguen Y."/>
        </authorList>
    </citation>
    <scope>NUCLEOTIDE SEQUENCE</scope>
    <source>
        <strain evidence="2">NC1722</strain>
    </source>
</reference>
<evidence type="ECO:0000313" key="2">
    <source>
        <dbReference type="EMBL" id="KAJ8372462.1"/>
    </source>
</evidence>
<gene>
    <name evidence="2" type="ORF">AAFF_G00289070</name>
</gene>
<comment type="caution">
    <text evidence="2">The sequence shown here is derived from an EMBL/GenBank/DDBJ whole genome shotgun (WGS) entry which is preliminary data.</text>
</comment>